<evidence type="ECO:0000313" key="9">
    <source>
        <dbReference type="EMBL" id="WPB03902.1"/>
    </source>
</evidence>
<dbReference type="Pfam" id="PF07690">
    <property type="entry name" value="MFS_1"/>
    <property type="match status" value="1"/>
</dbReference>
<dbReference type="PANTHER" id="PTHR42718:SF27">
    <property type="entry name" value="TRANSPORTER, PUTATIVE-RELATED"/>
    <property type="match status" value="1"/>
</dbReference>
<dbReference type="PROSITE" id="PS50850">
    <property type="entry name" value="MFS"/>
    <property type="match status" value="1"/>
</dbReference>
<evidence type="ECO:0000256" key="2">
    <source>
        <dbReference type="ARBA" id="ARBA00022692"/>
    </source>
</evidence>
<keyword evidence="2 6" id="KW-0812">Transmembrane</keyword>
<feature type="transmembrane region" description="Helical" evidence="6">
    <location>
        <begin position="508"/>
        <end position="528"/>
    </location>
</feature>
<evidence type="ECO:0000313" key="10">
    <source>
        <dbReference type="Proteomes" id="UP000230605"/>
    </source>
</evidence>
<protein>
    <submittedName>
        <fullName evidence="8">Putative MFS-type transporter</fullName>
    </submittedName>
</protein>
<proteinExistence type="predicted"/>
<evidence type="ECO:0000256" key="1">
    <source>
        <dbReference type="ARBA" id="ARBA00004141"/>
    </source>
</evidence>
<feature type="transmembrane region" description="Helical" evidence="6">
    <location>
        <begin position="261"/>
        <end position="282"/>
    </location>
</feature>
<dbReference type="OrthoDB" id="2130629at2759"/>
<feature type="transmembrane region" description="Helical" evidence="6">
    <location>
        <begin position="373"/>
        <end position="391"/>
    </location>
</feature>
<comment type="subcellular location">
    <subcellularLocation>
        <location evidence="1">Membrane</location>
        <topology evidence="1">Multi-pass membrane protein</topology>
    </subcellularLocation>
</comment>
<evidence type="ECO:0000313" key="8">
    <source>
        <dbReference type="EMBL" id="PIA89437.1"/>
    </source>
</evidence>
<dbReference type="Gene3D" id="1.20.1720.10">
    <property type="entry name" value="Multidrug resistance protein D"/>
    <property type="match status" value="1"/>
</dbReference>
<gene>
    <name evidence="8" type="ORF">CB0940_07932</name>
    <name evidence="9" type="ORF">RHO25_008546</name>
</gene>
<keyword evidence="11" id="KW-1185">Reference proteome</keyword>
<evidence type="ECO:0000256" key="4">
    <source>
        <dbReference type="ARBA" id="ARBA00023136"/>
    </source>
</evidence>
<organism evidence="8 10">
    <name type="scientific">Cercospora beticola</name>
    <name type="common">Sugarbeet leaf spot fungus</name>
    <dbReference type="NCBI Taxonomy" id="122368"/>
    <lineage>
        <taxon>Eukaryota</taxon>
        <taxon>Fungi</taxon>
        <taxon>Dikarya</taxon>
        <taxon>Ascomycota</taxon>
        <taxon>Pezizomycotina</taxon>
        <taxon>Dothideomycetes</taxon>
        <taxon>Dothideomycetidae</taxon>
        <taxon>Mycosphaerellales</taxon>
        <taxon>Mycosphaerellaceae</taxon>
        <taxon>Cercospora</taxon>
    </lineage>
</organism>
<feature type="transmembrane region" description="Helical" evidence="6">
    <location>
        <begin position="132"/>
        <end position="148"/>
    </location>
</feature>
<dbReference type="SUPFAM" id="SSF103473">
    <property type="entry name" value="MFS general substrate transporter"/>
    <property type="match status" value="1"/>
</dbReference>
<name>A0A2G5HA87_CERBT</name>
<feature type="transmembrane region" description="Helical" evidence="6">
    <location>
        <begin position="61"/>
        <end position="86"/>
    </location>
</feature>
<dbReference type="Proteomes" id="UP001302367">
    <property type="component" value="Chromosome 5"/>
</dbReference>
<dbReference type="AlphaFoldDB" id="A0A2G5HA87"/>
<feature type="region of interest" description="Disordered" evidence="5">
    <location>
        <begin position="20"/>
        <end position="45"/>
    </location>
</feature>
<dbReference type="InterPro" id="IPR011701">
    <property type="entry name" value="MFS"/>
</dbReference>
<dbReference type="GO" id="GO:0022857">
    <property type="term" value="F:transmembrane transporter activity"/>
    <property type="evidence" value="ECO:0007669"/>
    <property type="project" value="InterPro"/>
</dbReference>
<feature type="transmembrane region" description="Helical" evidence="6">
    <location>
        <begin position="398"/>
        <end position="417"/>
    </location>
</feature>
<accession>A0A2G5HA87</accession>
<reference evidence="9 11" key="2">
    <citation type="submission" date="2023-09" db="EMBL/GenBank/DDBJ databases">
        <title>Complete-Gapless Cercospora beticola genome.</title>
        <authorList>
            <person name="Wyatt N.A."/>
            <person name="Spanner R.E."/>
            <person name="Bolton M.D."/>
        </authorList>
    </citation>
    <scope>NUCLEOTIDE SEQUENCE [LARGE SCALE GENOMIC DNA]</scope>
    <source>
        <strain evidence="9">Cb09-40</strain>
    </source>
</reference>
<dbReference type="InterPro" id="IPR036259">
    <property type="entry name" value="MFS_trans_sf"/>
</dbReference>
<evidence type="ECO:0000256" key="6">
    <source>
        <dbReference type="SAM" id="Phobius"/>
    </source>
</evidence>
<evidence type="ECO:0000256" key="3">
    <source>
        <dbReference type="ARBA" id="ARBA00022989"/>
    </source>
</evidence>
<keyword evidence="3 6" id="KW-1133">Transmembrane helix</keyword>
<dbReference type="GO" id="GO:0016020">
    <property type="term" value="C:membrane"/>
    <property type="evidence" value="ECO:0007669"/>
    <property type="project" value="UniProtKB-SubCell"/>
</dbReference>
<dbReference type="Proteomes" id="UP000230605">
    <property type="component" value="Chromosome 5"/>
</dbReference>
<feature type="transmembrane region" description="Helical" evidence="6">
    <location>
        <begin position="188"/>
        <end position="213"/>
    </location>
</feature>
<feature type="transmembrane region" description="Helical" evidence="6">
    <location>
        <begin position="294"/>
        <end position="311"/>
    </location>
</feature>
<feature type="transmembrane region" description="Helical" evidence="6">
    <location>
        <begin position="154"/>
        <end position="176"/>
    </location>
</feature>
<feature type="transmembrane region" description="Helical" evidence="6">
    <location>
        <begin position="331"/>
        <end position="353"/>
    </location>
</feature>
<feature type="domain" description="Major facilitator superfamily (MFS) profile" evidence="7">
    <location>
        <begin position="64"/>
        <end position="532"/>
    </location>
</feature>
<evidence type="ECO:0000256" key="5">
    <source>
        <dbReference type="SAM" id="MobiDB-lite"/>
    </source>
</evidence>
<reference evidence="8 10" key="1">
    <citation type="submission" date="2015-10" db="EMBL/GenBank/DDBJ databases">
        <title>The cercosporin biosynthetic gene cluster was horizontally transferred to several fungal lineages and shown to be expanded in Cercospora beticola based on microsynteny with recipient genomes.</title>
        <authorList>
            <person name="De Jonge R."/>
            <person name="Ebert M.K."/>
            <person name="Suttle J.C."/>
            <person name="Jurick Ii W.M."/>
            <person name="Secor G.A."/>
            <person name="Thomma B.P."/>
            <person name="Van De Peer Y."/>
            <person name="Bolton M.D."/>
        </authorList>
    </citation>
    <scope>NUCLEOTIDE SEQUENCE [LARGE SCALE GENOMIC DNA]</scope>
    <source>
        <strain evidence="8 10">09-40</strain>
    </source>
</reference>
<feature type="transmembrane region" description="Helical" evidence="6">
    <location>
        <begin position="106"/>
        <end position="125"/>
    </location>
</feature>
<feature type="compositionally biased region" description="Low complexity" evidence="5">
    <location>
        <begin position="35"/>
        <end position="45"/>
    </location>
</feature>
<dbReference type="InterPro" id="IPR020846">
    <property type="entry name" value="MFS_dom"/>
</dbReference>
<feature type="transmembrane region" description="Helical" evidence="6">
    <location>
        <begin position="219"/>
        <end position="240"/>
    </location>
</feature>
<evidence type="ECO:0000259" key="7">
    <source>
        <dbReference type="PROSITE" id="PS50850"/>
    </source>
</evidence>
<dbReference type="Gene3D" id="1.20.1250.20">
    <property type="entry name" value="MFS general substrate transporter like domains"/>
    <property type="match status" value="1"/>
</dbReference>
<sequence>MATQTITELELQTCSVTAPKTTQVGTAPGRPLSDATPPSSSTPSSASIVEEAYPHLAKSRAWIVITQLCGINFVSSFSNGLVSIGLPTMATAINIPNNLLLWPSSAFYLTMGSCLLIAGSVADVIGPRRVNIPGALLTAVMILASGFAKDAITLIMLRAIQGIANAMVVPTAISIVSNNVEEGTARNIGFASIFLSMPLGFAVGMIVGGLFVSTVGWEVGFYTGGGTGLLLVVVAMWALPKDAKLGPLTTTLKRLAVEIDWVGAAIASASIALLSYVLAMLSADTAHIKEPSNIALLVVSLLLLPAFAMWMEFQVKRGRPALIPNQLWKNIPFTSVCLMILLCNAVVNCMELYSSLFFQEVQLLSAIETAIRILPQVLVGAILSLLAGVLVNRVHVMASIMISSVLAAGSPLLMAVIDPSRSYWIMAFWAQLLAPFGVDVLFTVGTLVVSEAFPRKTQALAGAVFNTFAQVGTSIGLCITSVISLSVTEQSSVPNKESPQALMQGYRAAFWALFAWMIAACVIGMFGLRTVGKVGIKRE</sequence>
<dbReference type="PANTHER" id="PTHR42718">
    <property type="entry name" value="MAJOR FACILITATOR SUPERFAMILY MULTIDRUG TRANSPORTER MFSC"/>
    <property type="match status" value="1"/>
</dbReference>
<evidence type="ECO:0000313" key="11">
    <source>
        <dbReference type="Proteomes" id="UP001302367"/>
    </source>
</evidence>
<feature type="transmembrane region" description="Helical" evidence="6">
    <location>
        <begin position="423"/>
        <end position="448"/>
    </location>
</feature>
<feature type="transmembrane region" description="Helical" evidence="6">
    <location>
        <begin position="460"/>
        <end position="488"/>
    </location>
</feature>
<dbReference type="EMBL" id="LKMD01000108">
    <property type="protein sequence ID" value="PIA89437.1"/>
    <property type="molecule type" value="Genomic_DNA"/>
</dbReference>
<keyword evidence="4 6" id="KW-0472">Membrane</keyword>
<dbReference type="EMBL" id="CP134188">
    <property type="protein sequence ID" value="WPB03902.1"/>
    <property type="molecule type" value="Genomic_DNA"/>
</dbReference>